<sequence>MTFYYGINSKMRIFLELLSWPFLKLTTV</sequence>
<organism evidence="1">
    <name type="scientific">Lepeophtheirus salmonis</name>
    <name type="common">Salmon louse</name>
    <name type="synonym">Caligus salmonis</name>
    <dbReference type="NCBI Taxonomy" id="72036"/>
    <lineage>
        <taxon>Eukaryota</taxon>
        <taxon>Metazoa</taxon>
        <taxon>Ecdysozoa</taxon>
        <taxon>Arthropoda</taxon>
        <taxon>Crustacea</taxon>
        <taxon>Multicrustacea</taxon>
        <taxon>Hexanauplia</taxon>
        <taxon>Copepoda</taxon>
        <taxon>Siphonostomatoida</taxon>
        <taxon>Caligidae</taxon>
        <taxon>Lepeophtheirus</taxon>
    </lineage>
</organism>
<evidence type="ECO:0000313" key="1">
    <source>
        <dbReference type="EMBL" id="CDW43464.1"/>
    </source>
</evidence>
<proteinExistence type="predicted"/>
<accession>A0A0K2UYW9</accession>
<protein>
    <submittedName>
        <fullName evidence="1">Uncharacterized protein</fullName>
    </submittedName>
</protein>
<dbReference type="EMBL" id="HACA01026103">
    <property type="protein sequence ID" value="CDW43464.1"/>
    <property type="molecule type" value="Transcribed_RNA"/>
</dbReference>
<dbReference type="AlphaFoldDB" id="A0A0K2UYW9"/>
<reference evidence="1" key="1">
    <citation type="submission" date="2014-05" db="EMBL/GenBank/DDBJ databases">
        <authorList>
            <person name="Chronopoulou M."/>
        </authorList>
    </citation>
    <scope>NUCLEOTIDE SEQUENCE</scope>
    <source>
        <tissue evidence="1">Whole organism</tissue>
    </source>
</reference>
<name>A0A0K2UYW9_LEPSM</name>